<name>A0A8J5S341_ZIZPA</name>
<evidence type="ECO:0000313" key="3">
    <source>
        <dbReference type="Proteomes" id="UP000729402"/>
    </source>
</evidence>
<dbReference type="OrthoDB" id="10251508at2759"/>
<evidence type="ECO:0000313" key="2">
    <source>
        <dbReference type="EMBL" id="KAG8050004.1"/>
    </source>
</evidence>
<reference evidence="2" key="2">
    <citation type="submission" date="2021-02" db="EMBL/GenBank/DDBJ databases">
        <authorList>
            <person name="Kimball J.A."/>
            <person name="Haas M.W."/>
            <person name="Macchietto M."/>
            <person name="Kono T."/>
            <person name="Duquette J."/>
            <person name="Shao M."/>
        </authorList>
    </citation>
    <scope>NUCLEOTIDE SEQUENCE</scope>
    <source>
        <tissue evidence="2">Fresh leaf tissue</tissue>
    </source>
</reference>
<reference evidence="2" key="1">
    <citation type="journal article" date="2021" name="bioRxiv">
        <title>Whole Genome Assembly and Annotation of Northern Wild Rice, Zizania palustris L., Supports a Whole Genome Duplication in the Zizania Genus.</title>
        <authorList>
            <person name="Haas M."/>
            <person name="Kono T."/>
            <person name="Macchietto M."/>
            <person name="Millas R."/>
            <person name="McGilp L."/>
            <person name="Shao M."/>
            <person name="Duquette J."/>
            <person name="Hirsch C.N."/>
            <person name="Kimball J."/>
        </authorList>
    </citation>
    <scope>NUCLEOTIDE SEQUENCE</scope>
    <source>
        <tissue evidence="2">Fresh leaf tissue</tissue>
    </source>
</reference>
<organism evidence="2 3">
    <name type="scientific">Zizania palustris</name>
    <name type="common">Northern wild rice</name>
    <dbReference type="NCBI Taxonomy" id="103762"/>
    <lineage>
        <taxon>Eukaryota</taxon>
        <taxon>Viridiplantae</taxon>
        <taxon>Streptophyta</taxon>
        <taxon>Embryophyta</taxon>
        <taxon>Tracheophyta</taxon>
        <taxon>Spermatophyta</taxon>
        <taxon>Magnoliopsida</taxon>
        <taxon>Liliopsida</taxon>
        <taxon>Poales</taxon>
        <taxon>Poaceae</taxon>
        <taxon>BOP clade</taxon>
        <taxon>Oryzoideae</taxon>
        <taxon>Oryzeae</taxon>
        <taxon>Zizaniinae</taxon>
        <taxon>Zizania</taxon>
    </lineage>
</organism>
<dbReference type="Proteomes" id="UP000729402">
    <property type="component" value="Unassembled WGS sequence"/>
</dbReference>
<proteinExistence type="predicted"/>
<dbReference type="AlphaFoldDB" id="A0A8J5S341"/>
<dbReference type="EMBL" id="JAAALK010000289">
    <property type="protein sequence ID" value="KAG8050004.1"/>
    <property type="molecule type" value="Genomic_DNA"/>
</dbReference>
<dbReference type="PANTHER" id="PTHR31801:SF2">
    <property type="entry name" value="SPHINGOMYELIN PHOSPHODIESTERASE 4"/>
    <property type="match status" value="1"/>
</dbReference>
<feature type="transmembrane region" description="Helical" evidence="1">
    <location>
        <begin position="166"/>
        <end position="188"/>
    </location>
</feature>
<dbReference type="PANTHER" id="PTHR31801">
    <property type="entry name" value="ALTERED INHERITANCE OF MITOCHONDRIA PROTEIN 24, MITOCHONDRIAL"/>
    <property type="match status" value="1"/>
</dbReference>
<gene>
    <name evidence="2" type="ORF">GUJ93_ZPchr0009g677</name>
</gene>
<keyword evidence="1" id="KW-0812">Transmembrane</keyword>
<keyword evidence="1" id="KW-0472">Membrane</keyword>
<sequence>MQISRWGYRGCGIFPGAGLGTRRRRAVERAAAVRGRARERAGDFLRRHVGDHPRAFFADVLPSLLFRVFVASPTSPSFIDLAAGDSALAELLTSLLSPSGPLLAAVSAADRHALLRFVFPPERLPDWLRLALSSSSSDVVISPLLAGRVGSELHLSVFEYYIFWFAYYPISAVHFTVSNYAFQLYVFLEKL</sequence>
<keyword evidence="3" id="KW-1185">Reference proteome</keyword>
<accession>A0A8J5S341</accession>
<evidence type="ECO:0000256" key="1">
    <source>
        <dbReference type="SAM" id="Phobius"/>
    </source>
</evidence>
<protein>
    <submittedName>
        <fullName evidence="2">Uncharacterized protein</fullName>
    </submittedName>
</protein>
<comment type="caution">
    <text evidence="2">The sequence shown here is derived from an EMBL/GenBank/DDBJ whole genome shotgun (WGS) entry which is preliminary data.</text>
</comment>
<keyword evidence="1" id="KW-1133">Transmembrane helix</keyword>